<evidence type="ECO:0000313" key="2">
    <source>
        <dbReference type="EMBL" id="ORY43421.1"/>
    </source>
</evidence>
<dbReference type="AlphaFoldDB" id="A0A1Y2C8R3"/>
<evidence type="ECO:0000313" key="3">
    <source>
        <dbReference type="Proteomes" id="UP000193642"/>
    </source>
</evidence>
<gene>
    <name evidence="2" type="ORF">BCR33DRAFT_785785</name>
</gene>
<feature type="transmembrane region" description="Helical" evidence="1">
    <location>
        <begin position="106"/>
        <end position="124"/>
    </location>
</feature>
<reference evidence="2 3" key="1">
    <citation type="submission" date="2016-07" db="EMBL/GenBank/DDBJ databases">
        <title>Pervasive Adenine N6-methylation of Active Genes in Fungi.</title>
        <authorList>
            <consortium name="DOE Joint Genome Institute"/>
            <person name="Mondo S.J."/>
            <person name="Dannebaum R.O."/>
            <person name="Kuo R.C."/>
            <person name="Labutti K."/>
            <person name="Haridas S."/>
            <person name="Kuo A."/>
            <person name="Salamov A."/>
            <person name="Ahrendt S.R."/>
            <person name="Lipzen A."/>
            <person name="Sullivan W."/>
            <person name="Andreopoulos W.B."/>
            <person name="Clum A."/>
            <person name="Lindquist E."/>
            <person name="Daum C."/>
            <person name="Ramamoorthy G.K."/>
            <person name="Gryganskyi A."/>
            <person name="Culley D."/>
            <person name="Magnuson J.K."/>
            <person name="James T.Y."/>
            <person name="O'Malley M.A."/>
            <person name="Stajich J.E."/>
            <person name="Spatafora J.W."/>
            <person name="Visel A."/>
            <person name="Grigoriev I.V."/>
        </authorList>
    </citation>
    <scope>NUCLEOTIDE SEQUENCE [LARGE SCALE GENOMIC DNA]</scope>
    <source>
        <strain evidence="2 3">JEL800</strain>
    </source>
</reference>
<name>A0A1Y2C8R3_9FUNG</name>
<feature type="transmembrane region" description="Helical" evidence="1">
    <location>
        <begin position="254"/>
        <end position="272"/>
    </location>
</feature>
<feature type="transmembrane region" description="Helical" evidence="1">
    <location>
        <begin position="16"/>
        <end position="38"/>
    </location>
</feature>
<proteinExistence type="predicted"/>
<keyword evidence="1" id="KW-0472">Membrane</keyword>
<organism evidence="2 3">
    <name type="scientific">Rhizoclosmatium globosum</name>
    <dbReference type="NCBI Taxonomy" id="329046"/>
    <lineage>
        <taxon>Eukaryota</taxon>
        <taxon>Fungi</taxon>
        <taxon>Fungi incertae sedis</taxon>
        <taxon>Chytridiomycota</taxon>
        <taxon>Chytridiomycota incertae sedis</taxon>
        <taxon>Chytridiomycetes</taxon>
        <taxon>Chytridiales</taxon>
        <taxon>Chytriomycetaceae</taxon>
        <taxon>Rhizoclosmatium</taxon>
    </lineage>
</organism>
<keyword evidence="3" id="KW-1185">Reference proteome</keyword>
<dbReference type="Proteomes" id="UP000193642">
    <property type="component" value="Unassembled WGS sequence"/>
</dbReference>
<feature type="transmembrane region" description="Helical" evidence="1">
    <location>
        <begin position="182"/>
        <end position="205"/>
    </location>
</feature>
<keyword evidence="1" id="KW-0812">Transmembrane</keyword>
<accession>A0A1Y2C8R3</accession>
<dbReference type="EMBL" id="MCGO01000025">
    <property type="protein sequence ID" value="ORY43421.1"/>
    <property type="molecule type" value="Genomic_DNA"/>
</dbReference>
<feature type="transmembrane region" description="Helical" evidence="1">
    <location>
        <begin position="145"/>
        <end position="170"/>
    </location>
</feature>
<feature type="transmembrane region" description="Helical" evidence="1">
    <location>
        <begin position="64"/>
        <end position="86"/>
    </location>
</feature>
<feature type="transmembrane region" description="Helical" evidence="1">
    <location>
        <begin position="226"/>
        <end position="248"/>
    </location>
</feature>
<protein>
    <submittedName>
        <fullName evidence="2">Uncharacterized protein</fullName>
    </submittedName>
</protein>
<comment type="caution">
    <text evidence="2">The sequence shown here is derived from an EMBL/GenBank/DDBJ whole genome shotgun (WGS) entry which is preliminary data.</text>
</comment>
<dbReference type="OrthoDB" id="2153945at2759"/>
<evidence type="ECO:0000256" key="1">
    <source>
        <dbReference type="SAM" id="Phobius"/>
    </source>
</evidence>
<sequence>MSDAALDEHAKTLSSIIPLSLACGASFLSFIYLVWFIVFHEIPKRLDSDALESQTSQQQNTKSMIAIIFTPLNNALAVMALSLTGYYSTSAMKKAFDGPGYCANRAFISIFLAFSEASYVYYSWKRGIFVVKRVFPWLAQYIGSSIIYIPILILLQAIPTLVLGFMRIWVRDLNEAPLLNANLYLTGLAGAIVIAFDLVLLTAFIKYVRQASLEGATIEADGKLAIVSRYGIGSIVLSLLMLCVYGAYTVTKVLAFYTLSQLLVGSMLFWLMRMKVRLFQFEFEEKQQLESRISAKLGGGKISMERKSVDSRPSTVAGSPKTSYITPIRNGRLSIQ</sequence>
<keyword evidence="1" id="KW-1133">Transmembrane helix</keyword>